<dbReference type="InterPro" id="IPR014158">
    <property type="entry name" value="T4SS_VirB5"/>
</dbReference>
<dbReference type="RefSeq" id="WP_010705850.1">
    <property type="nucleotide sequence ID" value="NZ_KB915638.1"/>
</dbReference>
<feature type="coiled-coil region" evidence="1">
    <location>
        <begin position="64"/>
        <end position="91"/>
    </location>
</feature>
<protein>
    <submittedName>
        <fullName evidence="2">TrwJ protein</fullName>
    </submittedName>
</protein>
<evidence type="ECO:0000256" key="1">
    <source>
        <dbReference type="SAM" id="Coils"/>
    </source>
</evidence>
<dbReference type="PATRIC" id="fig|1094502.3.peg.2117"/>
<comment type="caution">
    <text evidence="2">The sequence shown here is derived from an EMBL/GenBank/DDBJ whole genome shotgun (WGS) entry which is preliminary data.</text>
</comment>
<sequence>MKRVITLATIAVILLTTNLAKALVFGAGAADLRSSVPSLPNWFLWKSPSKKAAPKKPTPPQHYVELIELIKKQLEINKQQLKKTAETHDSVTGNRKLGTNQLEVIKTDHTSFFLKDPQWIYNENSDISASKFKSFSGILGEEKIPGSIDQARKSIERRKQYAAIVDKAVSLQTFQESENRFKQISELIKQINTTTDLKAIAELQARIKGMLAMIQNESTKLQMVAHSRNAEQALISQQKQKRNMQILDSTNKGMPTIRFTR</sequence>
<dbReference type="EMBL" id="AGWD01000027">
    <property type="protein sequence ID" value="ENN93033.1"/>
    <property type="molecule type" value="Genomic_DNA"/>
</dbReference>
<dbReference type="AlphaFoldDB" id="N6US97"/>
<name>N6US97_BARVB</name>
<dbReference type="CDD" id="cd14262">
    <property type="entry name" value="VirB5_like"/>
    <property type="match status" value="1"/>
</dbReference>
<dbReference type="SUPFAM" id="SSF101082">
    <property type="entry name" value="Typo IV secretion system protein TraC"/>
    <property type="match status" value="1"/>
</dbReference>
<dbReference type="HOGENOM" id="CLU_057828_1_0_5"/>
<reference evidence="2 3" key="1">
    <citation type="journal article" date="2013" name="PLoS Genet.">
        <title>A gene transfer agent and a dynamic repertoire of secretion systems hold the keys to the explosive radiation of the emerging pathogen Bartonella.</title>
        <authorList>
            <person name="Guy L."/>
            <person name="Nystedt B."/>
            <person name="Toft C."/>
            <person name="Zaremba-Niedzwiedzka K."/>
            <person name="Berglund E.C."/>
            <person name="Granberg F."/>
            <person name="Naslund K."/>
            <person name="Eriksson A.S."/>
            <person name="Andersson S.G."/>
        </authorList>
    </citation>
    <scope>NUCLEOTIDE SEQUENCE [LARGE SCALE GENOMIC DNA]</scope>
    <source>
        <strain evidence="2">Tweed</strain>
    </source>
</reference>
<evidence type="ECO:0000313" key="3">
    <source>
        <dbReference type="Proteomes" id="UP000014011"/>
    </source>
</evidence>
<accession>N6US97</accession>
<dbReference type="Pfam" id="PF07996">
    <property type="entry name" value="T4SS"/>
    <property type="match status" value="1"/>
</dbReference>
<proteinExistence type="predicted"/>
<gene>
    <name evidence="2" type="primary">trwJ1</name>
    <name evidence="2" type="ORF">BVtw_16900</name>
</gene>
<dbReference type="InterPro" id="IPR023220">
    <property type="entry name" value="T4SS_VirB5-domain"/>
</dbReference>
<keyword evidence="1" id="KW-0175">Coiled coil</keyword>
<dbReference type="Gene3D" id="1.20.58.430">
    <property type="entry name" value="Type IV secretion system, VirB5-domain"/>
    <property type="match status" value="1"/>
</dbReference>
<dbReference type="Proteomes" id="UP000014011">
    <property type="component" value="Unassembled WGS sequence"/>
</dbReference>
<organism evidence="2 3">
    <name type="scientific">Bartonella vinsonii subsp. berkhoffii str. Tweed</name>
    <dbReference type="NCBI Taxonomy" id="1094502"/>
    <lineage>
        <taxon>Bacteria</taxon>
        <taxon>Pseudomonadati</taxon>
        <taxon>Pseudomonadota</taxon>
        <taxon>Alphaproteobacteria</taxon>
        <taxon>Hyphomicrobiales</taxon>
        <taxon>Bartonellaceae</taxon>
        <taxon>Bartonella</taxon>
    </lineage>
</organism>
<evidence type="ECO:0000313" key="2">
    <source>
        <dbReference type="EMBL" id="ENN93033.1"/>
    </source>
</evidence>